<dbReference type="SMART" id="SM00360">
    <property type="entry name" value="RRM"/>
    <property type="match status" value="1"/>
</dbReference>
<gene>
    <name evidence="4" type="ORF">POM88_044829</name>
</gene>
<dbReference type="Pfam" id="PF00076">
    <property type="entry name" value="RRM_1"/>
    <property type="match status" value="1"/>
</dbReference>
<proteinExistence type="predicted"/>
<dbReference type="GO" id="GO:0003723">
    <property type="term" value="F:RNA binding"/>
    <property type="evidence" value="ECO:0007669"/>
    <property type="project" value="UniProtKB-UniRule"/>
</dbReference>
<dbReference type="InterPro" id="IPR012677">
    <property type="entry name" value="Nucleotide-bd_a/b_plait_sf"/>
</dbReference>
<keyword evidence="1" id="KW-0694">RNA-binding</keyword>
<accession>A0AAD8H673</accession>
<dbReference type="Proteomes" id="UP001237642">
    <property type="component" value="Unassembled WGS sequence"/>
</dbReference>
<dbReference type="PROSITE" id="PS50102">
    <property type="entry name" value="RRM"/>
    <property type="match status" value="1"/>
</dbReference>
<dbReference type="AlphaFoldDB" id="A0AAD8H673"/>
<name>A0AAD8H673_9APIA</name>
<dbReference type="InterPro" id="IPR035979">
    <property type="entry name" value="RBD_domain_sf"/>
</dbReference>
<dbReference type="EMBL" id="JAUIZM010000010">
    <property type="protein sequence ID" value="KAK1360355.1"/>
    <property type="molecule type" value="Genomic_DNA"/>
</dbReference>
<sequence>MERVSERIHASGGRKFQISNGGTQIFDRNDRGSHKSEGKASKRRDGDIILKDFIEGNGDIVDKEVLIRFRNGDRQAITEALNQIHWRSLKKEHSLEGAQNKVSNEEKSSLVLTTNMSFAEVVKSREEGEILDNTNEWTLVQGKNKVTRGQSKEVSTIFMVNVPIEASAREIWNFFKDCGKVKDIILPRKKDRNGRRIGFIKTTNELEAGTIICNAKEKGGFARKIYMRINNDGRKLESHNFQGGM</sequence>
<dbReference type="CDD" id="cd00590">
    <property type="entry name" value="RRM_SF"/>
    <property type="match status" value="1"/>
</dbReference>
<dbReference type="InterPro" id="IPR000504">
    <property type="entry name" value="RRM_dom"/>
</dbReference>
<reference evidence="4" key="2">
    <citation type="submission" date="2023-05" db="EMBL/GenBank/DDBJ databases">
        <authorList>
            <person name="Schelkunov M.I."/>
        </authorList>
    </citation>
    <scope>NUCLEOTIDE SEQUENCE</scope>
    <source>
        <strain evidence="4">Hsosn_3</strain>
        <tissue evidence="4">Leaf</tissue>
    </source>
</reference>
<protein>
    <recommendedName>
        <fullName evidence="3">RRM domain-containing protein</fullName>
    </recommendedName>
</protein>
<evidence type="ECO:0000256" key="1">
    <source>
        <dbReference type="PROSITE-ProRule" id="PRU00176"/>
    </source>
</evidence>
<keyword evidence="5" id="KW-1185">Reference proteome</keyword>
<evidence type="ECO:0000313" key="5">
    <source>
        <dbReference type="Proteomes" id="UP001237642"/>
    </source>
</evidence>
<feature type="domain" description="RRM" evidence="3">
    <location>
        <begin position="155"/>
        <end position="232"/>
    </location>
</feature>
<organism evidence="4 5">
    <name type="scientific">Heracleum sosnowskyi</name>
    <dbReference type="NCBI Taxonomy" id="360622"/>
    <lineage>
        <taxon>Eukaryota</taxon>
        <taxon>Viridiplantae</taxon>
        <taxon>Streptophyta</taxon>
        <taxon>Embryophyta</taxon>
        <taxon>Tracheophyta</taxon>
        <taxon>Spermatophyta</taxon>
        <taxon>Magnoliopsida</taxon>
        <taxon>eudicotyledons</taxon>
        <taxon>Gunneridae</taxon>
        <taxon>Pentapetalae</taxon>
        <taxon>asterids</taxon>
        <taxon>campanulids</taxon>
        <taxon>Apiales</taxon>
        <taxon>Apiaceae</taxon>
        <taxon>Apioideae</taxon>
        <taxon>apioid superclade</taxon>
        <taxon>Tordylieae</taxon>
        <taxon>Tordyliinae</taxon>
        <taxon>Heracleum</taxon>
    </lineage>
</organism>
<evidence type="ECO:0000256" key="2">
    <source>
        <dbReference type="SAM" id="MobiDB-lite"/>
    </source>
</evidence>
<feature type="compositionally biased region" description="Basic and acidic residues" evidence="2">
    <location>
        <begin position="27"/>
        <end position="42"/>
    </location>
</feature>
<evidence type="ECO:0000259" key="3">
    <source>
        <dbReference type="PROSITE" id="PS50102"/>
    </source>
</evidence>
<dbReference type="Gene3D" id="3.30.70.330">
    <property type="match status" value="1"/>
</dbReference>
<comment type="caution">
    <text evidence="4">The sequence shown here is derived from an EMBL/GenBank/DDBJ whole genome shotgun (WGS) entry which is preliminary data.</text>
</comment>
<reference evidence="4" key="1">
    <citation type="submission" date="2023-02" db="EMBL/GenBank/DDBJ databases">
        <title>Genome of toxic invasive species Heracleum sosnowskyi carries increased number of genes despite the absence of recent whole-genome duplications.</title>
        <authorList>
            <person name="Schelkunov M."/>
            <person name="Shtratnikova V."/>
            <person name="Makarenko M."/>
            <person name="Klepikova A."/>
            <person name="Omelchenko D."/>
            <person name="Novikova G."/>
            <person name="Obukhova E."/>
            <person name="Bogdanov V."/>
            <person name="Penin A."/>
            <person name="Logacheva M."/>
        </authorList>
    </citation>
    <scope>NUCLEOTIDE SEQUENCE</scope>
    <source>
        <strain evidence="4">Hsosn_3</strain>
        <tissue evidence="4">Leaf</tissue>
    </source>
</reference>
<feature type="region of interest" description="Disordered" evidence="2">
    <location>
        <begin position="1"/>
        <end position="42"/>
    </location>
</feature>
<dbReference type="SUPFAM" id="SSF54928">
    <property type="entry name" value="RNA-binding domain, RBD"/>
    <property type="match status" value="1"/>
</dbReference>
<evidence type="ECO:0000313" key="4">
    <source>
        <dbReference type="EMBL" id="KAK1360355.1"/>
    </source>
</evidence>